<keyword evidence="4" id="KW-1185">Reference proteome</keyword>
<dbReference type="Pfam" id="PF00106">
    <property type="entry name" value="adh_short"/>
    <property type="match status" value="1"/>
</dbReference>
<reference evidence="3 4" key="1">
    <citation type="submission" date="2015-08" db="EMBL/GenBank/DDBJ databases">
        <title>Draft Genome Sequence of Pseudoalteromonas porphyrae UCD-SED14.</title>
        <authorList>
            <person name="Coil D.A."/>
            <person name="Jospin G."/>
            <person name="Lee R.D."/>
            <person name="Eisen J.A."/>
        </authorList>
    </citation>
    <scope>NUCLEOTIDE SEQUENCE [LARGE SCALE GENOMIC DNA]</scope>
    <source>
        <strain evidence="3 4">UCD-SED14</strain>
    </source>
</reference>
<dbReference type="PANTHER" id="PTHR44196">
    <property type="entry name" value="DEHYDROGENASE/REDUCTASE SDR FAMILY MEMBER 7B"/>
    <property type="match status" value="1"/>
</dbReference>
<dbReference type="PRINTS" id="PR00081">
    <property type="entry name" value="GDHRDH"/>
</dbReference>
<dbReference type="InterPro" id="IPR002347">
    <property type="entry name" value="SDR_fam"/>
</dbReference>
<comment type="caution">
    <text evidence="3">The sequence shown here is derived from an EMBL/GenBank/DDBJ whole genome shotgun (WGS) entry which is preliminary data.</text>
</comment>
<organism evidence="3 4">
    <name type="scientific">Pseudoalteromonas porphyrae</name>
    <dbReference type="NCBI Taxonomy" id="187330"/>
    <lineage>
        <taxon>Bacteria</taxon>
        <taxon>Pseudomonadati</taxon>
        <taxon>Pseudomonadota</taxon>
        <taxon>Gammaproteobacteria</taxon>
        <taxon>Alteromonadales</taxon>
        <taxon>Pseudoalteromonadaceae</taxon>
        <taxon>Pseudoalteromonas</taxon>
    </lineage>
</organism>
<evidence type="ECO:0000256" key="2">
    <source>
        <dbReference type="ARBA" id="ARBA00023002"/>
    </source>
</evidence>
<protein>
    <submittedName>
        <fullName evidence="3">Dehydrogenase</fullName>
    </submittedName>
</protein>
<gene>
    <name evidence="3" type="ORF">ADS77_15730</name>
</gene>
<sequence length="240" mass="26156">MNKTVLITGGTRGIGRALVKQYLAAGYSVYATGSNENSVAKSNLELPDVQWLVCNLMSVKSIENLASSIINRSFDVVIHNAAVQQKRDLFTANNELISIENETMINFTAPILLTRLLFSNVQKVAGTWVFITTGLAVSPKQSSPIYCANKAGIRAFCKSFNGQVTRHKSGITVCEAILPMVETDMTNGYGRGKISPAQAAREIIKGAAKGQKEIHVGKVRILMKVRALFPNLIENVMIKL</sequence>
<proteinExistence type="inferred from homology"/>
<dbReference type="RefSeq" id="WP_054206195.1">
    <property type="nucleotide sequence ID" value="NZ_LHPH01000020.1"/>
</dbReference>
<name>A0A0N0LXM5_9GAMM</name>
<dbReference type="SUPFAM" id="SSF51735">
    <property type="entry name" value="NAD(P)-binding Rossmann-fold domains"/>
    <property type="match status" value="1"/>
</dbReference>
<accession>A0A0N0LXM5</accession>
<dbReference type="Proteomes" id="UP000037848">
    <property type="component" value="Unassembled WGS sequence"/>
</dbReference>
<dbReference type="Gene3D" id="3.40.50.720">
    <property type="entry name" value="NAD(P)-binding Rossmann-like Domain"/>
    <property type="match status" value="1"/>
</dbReference>
<dbReference type="AlphaFoldDB" id="A0A0N0LXM5"/>
<keyword evidence="2" id="KW-0560">Oxidoreductase</keyword>
<evidence type="ECO:0000313" key="3">
    <source>
        <dbReference type="EMBL" id="KPH60758.1"/>
    </source>
</evidence>
<evidence type="ECO:0000313" key="4">
    <source>
        <dbReference type="Proteomes" id="UP000037848"/>
    </source>
</evidence>
<dbReference type="EMBL" id="LHPH01000020">
    <property type="protein sequence ID" value="KPH60758.1"/>
    <property type="molecule type" value="Genomic_DNA"/>
</dbReference>
<evidence type="ECO:0000256" key="1">
    <source>
        <dbReference type="ARBA" id="ARBA00006484"/>
    </source>
</evidence>
<dbReference type="GO" id="GO:0016020">
    <property type="term" value="C:membrane"/>
    <property type="evidence" value="ECO:0007669"/>
    <property type="project" value="TreeGrafter"/>
</dbReference>
<dbReference type="PANTHER" id="PTHR44196:SF1">
    <property type="entry name" value="DEHYDROGENASE_REDUCTASE SDR FAMILY MEMBER 7B"/>
    <property type="match status" value="1"/>
</dbReference>
<comment type="similarity">
    <text evidence="1">Belongs to the short-chain dehydrogenases/reductases (SDR) family.</text>
</comment>
<dbReference type="InterPro" id="IPR036291">
    <property type="entry name" value="NAD(P)-bd_dom_sf"/>
</dbReference>
<dbReference type="OrthoDB" id="4690547at2"/>
<dbReference type="PATRIC" id="fig|187330.3.peg.1582"/>
<dbReference type="STRING" id="187330.AMS58_16820"/>
<dbReference type="GO" id="GO:0016491">
    <property type="term" value="F:oxidoreductase activity"/>
    <property type="evidence" value="ECO:0007669"/>
    <property type="project" value="UniProtKB-KW"/>
</dbReference>